<dbReference type="InterPro" id="IPR013078">
    <property type="entry name" value="His_Pase_superF_clade-1"/>
</dbReference>
<reference evidence="1 2" key="1">
    <citation type="submission" date="2020-09" db="EMBL/GenBank/DDBJ databases">
        <title>Methylomonas albis sp. nov. and Methylomonas fluvii sp. nov.: Two cold-adapted methanotrophs from the River Elbe and an amended description of Methylovulum psychrotolerans strain Eb1.</title>
        <authorList>
            <person name="Bussmann I.K."/>
            <person name="Klings K.-W."/>
            <person name="Warnstedt J."/>
            <person name="Hoppert M."/>
            <person name="Saborowski A."/>
            <person name="Horn F."/>
            <person name="Liebner S."/>
        </authorList>
    </citation>
    <scope>NUCLEOTIDE SEQUENCE [LARGE SCALE GENOMIC DNA]</scope>
    <source>
        <strain evidence="1 2">EbB</strain>
    </source>
</reference>
<proteinExistence type="predicted"/>
<sequence length="219" mass="24670">MKTIFFVRHGQSTANAGGITMAHDAIPLSELGRLQARSLADALELQPSAIYVSEYVRTHETAQPFCKKASIQPNIHPLLNEFSSIDPALIKGMNGEQRRPIADAYWQSGDPTKRMGEQADTFHEFEQRVADFISELDTLPDKTLIFGHCIWFGMLTWKLLGFNGRGSQCMKAFRRFQLGLPMPNCAVYRLESPEPGYWRARADEASMLRILSTTSTDRS</sequence>
<dbReference type="CDD" id="cd07067">
    <property type="entry name" value="HP_PGM_like"/>
    <property type="match status" value="1"/>
</dbReference>
<dbReference type="SMART" id="SM00855">
    <property type="entry name" value="PGAM"/>
    <property type="match status" value="1"/>
</dbReference>
<gene>
    <name evidence="1" type="ORF">EBB_03650</name>
</gene>
<keyword evidence="2" id="KW-1185">Reference proteome</keyword>
<dbReference type="Pfam" id="PF00300">
    <property type="entry name" value="His_Phos_1"/>
    <property type="match status" value="1"/>
</dbReference>
<dbReference type="PANTHER" id="PTHR48100">
    <property type="entry name" value="BROAD-SPECIFICITY PHOSPHATASE YOR283W-RELATED"/>
    <property type="match status" value="1"/>
</dbReference>
<protein>
    <submittedName>
        <fullName evidence="1">Histidine phosphatase family protein</fullName>
    </submittedName>
</protein>
<dbReference type="PANTHER" id="PTHR48100:SF1">
    <property type="entry name" value="HISTIDINE PHOSPHATASE FAMILY PROTEIN-RELATED"/>
    <property type="match status" value="1"/>
</dbReference>
<dbReference type="RefSeq" id="WP_192392514.1">
    <property type="nucleotide sequence ID" value="NZ_CAJHIU010000001.1"/>
</dbReference>
<dbReference type="InterPro" id="IPR029033">
    <property type="entry name" value="His_PPase_superfam"/>
</dbReference>
<evidence type="ECO:0000313" key="1">
    <source>
        <dbReference type="EMBL" id="MBD9359656.1"/>
    </source>
</evidence>
<evidence type="ECO:0000313" key="2">
    <source>
        <dbReference type="Proteomes" id="UP000641152"/>
    </source>
</evidence>
<dbReference type="Gene3D" id="3.40.50.1240">
    <property type="entry name" value="Phosphoglycerate mutase-like"/>
    <property type="match status" value="1"/>
</dbReference>
<organism evidence="1 2">
    <name type="scientific">Methylomonas fluvii</name>
    <dbReference type="NCBI Taxonomy" id="1854564"/>
    <lineage>
        <taxon>Bacteria</taxon>
        <taxon>Pseudomonadati</taxon>
        <taxon>Pseudomonadota</taxon>
        <taxon>Gammaproteobacteria</taxon>
        <taxon>Methylococcales</taxon>
        <taxon>Methylococcaceae</taxon>
        <taxon>Methylomonas</taxon>
    </lineage>
</organism>
<comment type="caution">
    <text evidence="1">The sequence shown here is derived from an EMBL/GenBank/DDBJ whole genome shotgun (WGS) entry which is preliminary data.</text>
</comment>
<accession>A0ABR9D965</accession>
<dbReference type="InterPro" id="IPR050275">
    <property type="entry name" value="PGM_Phosphatase"/>
</dbReference>
<dbReference type="Proteomes" id="UP000641152">
    <property type="component" value="Unassembled WGS sequence"/>
</dbReference>
<dbReference type="SUPFAM" id="SSF53254">
    <property type="entry name" value="Phosphoglycerate mutase-like"/>
    <property type="match status" value="1"/>
</dbReference>
<name>A0ABR9D965_9GAMM</name>
<dbReference type="EMBL" id="JACXST010000001">
    <property type="protein sequence ID" value="MBD9359656.1"/>
    <property type="molecule type" value="Genomic_DNA"/>
</dbReference>